<proteinExistence type="predicted"/>
<evidence type="ECO:0000313" key="2">
    <source>
        <dbReference type="EMBL" id="OME20084.1"/>
    </source>
</evidence>
<gene>
    <name evidence="2" type="ORF">BSK47_13205</name>
    <name evidence="1" type="ORF">CD191_14115</name>
</gene>
<dbReference type="EMBL" id="MPTO01000011">
    <property type="protein sequence ID" value="OME20084.1"/>
    <property type="molecule type" value="Genomic_DNA"/>
</dbReference>
<organism evidence="1 4">
    <name type="scientific">Paenibacillus odorifer</name>
    <dbReference type="NCBI Taxonomy" id="189426"/>
    <lineage>
        <taxon>Bacteria</taxon>
        <taxon>Bacillati</taxon>
        <taxon>Bacillota</taxon>
        <taxon>Bacilli</taxon>
        <taxon>Bacillales</taxon>
        <taxon>Paenibacillaceae</taxon>
        <taxon>Paenibacillus</taxon>
    </lineage>
</organism>
<dbReference type="Proteomes" id="UP000249163">
    <property type="component" value="Chromosome"/>
</dbReference>
<dbReference type="EMBL" id="CP021965">
    <property type="protein sequence ID" value="AWV33655.1"/>
    <property type="molecule type" value="Genomic_DNA"/>
</dbReference>
<evidence type="ECO:0000313" key="3">
    <source>
        <dbReference type="Proteomes" id="UP000187323"/>
    </source>
</evidence>
<protein>
    <submittedName>
        <fullName evidence="1">Uncharacterized protein</fullName>
    </submittedName>
</protein>
<dbReference type="AlphaFoldDB" id="A0AAD0KKU9"/>
<dbReference type="RefSeq" id="WP_076134983.1">
    <property type="nucleotide sequence ID" value="NZ_CP021965.1"/>
</dbReference>
<reference evidence="2 3" key="1">
    <citation type="submission" date="2016-10" db="EMBL/GenBank/DDBJ databases">
        <title>Paenibacillus species isolates.</title>
        <authorList>
            <person name="Beno S.M."/>
        </authorList>
    </citation>
    <scope>NUCLEOTIDE SEQUENCE [LARGE SCALE GENOMIC DNA]</scope>
    <source>
        <strain evidence="2 3">FSL H7-0918</strain>
    </source>
</reference>
<dbReference type="Proteomes" id="UP000187323">
    <property type="component" value="Unassembled WGS sequence"/>
</dbReference>
<sequence length="63" mass="7637">MDIEPCKDLVEAEEIIQYHLEDLGCRWGMFENAKNEFVGTRLEFERDAELRDQLLYFVLKRNR</sequence>
<name>A0AAD0KKU9_9BACL</name>
<evidence type="ECO:0000313" key="1">
    <source>
        <dbReference type="EMBL" id="AWV33655.1"/>
    </source>
</evidence>
<reference evidence="1 4" key="2">
    <citation type="submission" date="2017-06" db="EMBL/GenBank/DDBJ databases">
        <title>Complete genome sequence of Paenibacillus odorifer CBA7130.</title>
        <authorList>
            <person name="Nam Y.-D."/>
            <person name="Kang J."/>
            <person name="Chung W.-H."/>
        </authorList>
    </citation>
    <scope>NUCLEOTIDE SEQUENCE [LARGE SCALE GENOMIC DNA]</scope>
    <source>
        <strain evidence="1 4">CBA7130</strain>
    </source>
</reference>
<evidence type="ECO:0000313" key="4">
    <source>
        <dbReference type="Proteomes" id="UP000249163"/>
    </source>
</evidence>
<accession>A0AAD0KKU9</accession>